<evidence type="ECO:0000313" key="14">
    <source>
        <dbReference type="EMBL" id="TGZ85297.1"/>
    </source>
</evidence>
<feature type="region of interest" description="Disordered" evidence="12">
    <location>
        <begin position="346"/>
        <end position="632"/>
    </location>
</feature>
<evidence type="ECO:0000256" key="8">
    <source>
        <dbReference type="ARBA" id="ARBA00023242"/>
    </source>
</evidence>
<keyword evidence="5 11" id="KW-0547">Nucleotide-binding</keyword>
<evidence type="ECO:0000256" key="11">
    <source>
        <dbReference type="PROSITE-ProRule" id="PRU10141"/>
    </source>
</evidence>
<evidence type="ECO:0000256" key="7">
    <source>
        <dbReference type="ARBA" id="ARBA00022840"/>
    </source>
</evidence>
<feature type="compositionally biased region" description="Pro residues" evidence="12">
    <location>
        <begin position="454"/>
        <end position="474"/>
    </location>
</feature>
<dbReference type="PANTHER" id="PTHR24056">
    <property type="entry name" value="CELL DIVISION PROTEIN KINASE"/>
    <property type="match status" value="1"/>
</dbReference>
<dbReference type="Pfam" id="PF00069">
    <property type="entry name" value="Pkinase"/>
    <property type="match status" value="1"/>
</dbReference>
<dbReference type="InterPro" id="IPR050108">
    <property type="entry name" value="CDK"/>
</dbReference>
<feature type="domain" description="Protein kinase" evidence="13">
    <location>
        <begin position="40"/>
        <end position="342"/>
    </location>
</feature>
<dbReference type="PANTHER" id="PTHR24056:SF233">
    <property type="entry name" value="CYCLIN-DEPENDENT KINASE 9"/>
    <property type="match status" value="1"/>
</dbReference>
<dbReference type="OrthoDB" id="28397at2759"/>
<feature type="compositionally biased region" description="Gly residues" evidence="12">
    <location>
        <begin position="587"/>
        <end position="599"/>
    </location>
</feature>
<evidence type="ECO:0000256" key="1">
    <source>
        <dbReference type="ARBA" id="ARBA00004123"/>
    </source>
</evidence>
<dbReference type="InParanoid" id="A0A4S2N7L9"/>
<feature type="region of interest" description="Disordered" evidence="12">
    <location>
        <begin position="1"/>
        <end position="25"/>
    </location>
</feature>
<comment type="similarity">
    <text evidence="2">Belongs to the protein kinase superfamily. CMGC Ser/Thr protein kinase family. CDC2/CDKX subfamily.</text>
</comment>
<dbReference type="GO" id="GO:0005524">
    <property type="term" value="F:ATP binding"/>
    <property type="evidence" value="ECO:0007669"/>
    <property type="project" value="UniProtKB-UniRule"/>
</dbReference>
<evidence type="ECO:0000256" key="6">
    <source>
        <dbReference type="ARBA" id="ARBA00022777"/>
    </source>
</evidence>
<feature type="compositionally biased region" description="Basic and acidic residues" evidence="12">
    <location>
        <begin position="520"/>
        <end position="584"/>
    </location>
</feature>
<evidence type="ECO:0000256" key="5">
    <source>
        <dbReference type="ARBA" id="ARBA00022741"/>
    </source>
</evidence>
<dbReference type="EMBL" id="ML220112">
    <property type="protein sequence ID" value="TGZ85297.1"/>
    <property type="molecule type" value="Genomic_DNA"/>
</dbReference>
<dbReference type="FunFam" id="1.10.510.10:FF:000562">
    <property type="entry name" value="Serine/threonine-protein kinase bur1"/>
    <property type="match status" value="1"/>
</dbReference>
<feature type="compositionally biased region" description="Basic and acidic residues" evidence="12">
    <location>
        <begin position="476"/>
        <end position="486"/>
    </location>
</feature>
<evidence type="ECO:0000256" key="9">
    <source>
        <dbReference type="ARBA" id="ARBA00047811"/>
    </source>
</evidence>
<dbReference type="InterPro" id="IPR008271">
    <property type="entry name" value="Ser/Thr_kinase_AS"/>
</dbReference>
<keyword evidence="7 11" id="KW-0067">ATP-binding</keyword>
<dbReference type="PROSITE" id="PS00107">
    <property type="entry name" value="PROTEIN_KINASE_ATP"/>
    <property type="match status" value="1"/>
</dbReference>
<dbReference type="PROSITE" id="PS00108">
    <property type="entry name" value="PROTEIN_KINASE_ST"/>
    <property type="match status" value="1"/>
</dbReference>
<feature type="binding site" evidence="11">
    <location>
        <position position="69"/>
    </location>
    <ligand>
        <name>ATP</name>
        <dbReference type="ChEBI" id="CHEBI:30616"/>
    </ligand>
</feature>
<feature type="compositionally biased region" description="Low complexity" evidence="12">
    <location>
        <begin position="444"/>
        <end position="453"/>
    </location>
</feature>
<evidence type="ECO:0000256" key="3">
    <source>
        <dbReference type="ARBA" id="ARBA00022527"/>
    </source>
</evidence>
<dbReference type="STRING" id="341454.A0A4S2N7L9"/>
<evidence type="ECO:0000259" key="13">
    <source>
        <dbReference type="PROSITE" id="PS50011"/>
    </source>
</evidence>
<gene>
    <name evidence="14" type="ORF">EX30DRAFT_314304</name>
</gene>
<feature type="compositionally biased region" description="Basic and acidic residues" evidence="12">
    <location>
        <begin position="356"/>
        <end position="367"/>
    </location>
</feature>
<dbReference type="SMART" id="SM00220">
    <property type="entry name" value="S_TKc"/>
    <property type="match status" value="1"/>
</dbReference>
<dbReference type="InterPro" id="IPR011009">
    <property type="entry name" value="Kinase-like_dom_sf"/>
</dbReference>
<organism evidence="14 15">
    <name type="scientific">Ascodesmis nigricans</name>
    <dbReference type="NCBI Taxonomy" id="341454"/>
    <lineage>
        <taxon>Eukaryota</taxon>
        <taxon>Fungi</taxon>
        <taxon>Dikarya</taxon>
        <taxon>Ascomycota</taxon>
        <taxon>Pezizomycotina</taxon>
        <taxon>Pezizomycetes</taxon>
        <taxon>Pezizales</taxon>
        <taxon>Ascodesmidaceae</taxon>
        <taxon>Ascodesmis</taxon>
    </lineage>
</organism>
<evidence type="ECO:0000256" key="4">
    <source>
        <dbReference type="ARBA" id="ARBA00022679"/>
    </source>
</evidence>
<dbReference type="Gene3D" id="1.10.510.10">
    <property type="entry name" value="Transferase(Phosphotransferase) domain 1"/>
    <property type="match status" value="1"/>
</dbReference>
<evidence type="ECO:0000256" key="2">
    <source>
        <dbReference type="ARBA" id="ARBA00006485"/>
    </source>
</evidence>
<dbReference type="FunCoup" id="A0A4S2N7L9">
    <property type="interactions" value="202"/>
</dbReference>
<keyword evidence="6 14" id="KW-0418">Kinase</keyword>
<protein>
    <submittedName>
        <fullName evidence="14">Pkinase-domain-containing protein</fullName>
    </submittedName>
</protein>
<dbReference type="GO" id="GO:0005634">
    <property type="term" value="C:nucleus"/>
    <property type="evidence" value="ECO:0007669"/>
    <property type="project" value="UniProtKB-SubCell"/>
</dbReference>
<accession>A0A4S2N7L9</accession>
<dbReference type="GO" id="GO:0004693">
    <property type="term" value="F:cyclin-dependent protein serine/threonine kinase activity"/>
    <property type="evidence" value="ECO:0007669"/>
    <property type="project" value="UniProtKB-EC"/>
</dbReference>
<dbReference type="PROSITE" id="PS50011">
    <property type="entry name" value="PROTEIN_KINASE_DOM"/>
    <property type="match status" value="1"/>
</dbReference>
<evidence type="ECO:0000256" key="12">
    <source>
        <dbReference type="SAM" id="MobiDB-lite"/>
    </source>
</evidence>
<keyword evidence="4" id="KW-0808">Transferase</keyword>
<sequence length="632" mass="71499">MKRDSPAPPPHSQEPPRKKPLAVDPWGRPRFKGCESIRAYDVLGKLGEGTFGEVYKARSHASGKLVALKKILMHNQKEEGFPITALREIKILKMLSHTNVIRLIEMAVERKKERVAAPRGTMYMITPYMEHDLAGLLENKDVVFDDPLVKCYLLQLLEGTKYLHEMHILHRDMKAANLLIDNRGVLKIADFGLARIYDEPVPKPGCGGGVAKRQYTNCVVTRWYRPPELLLGETKYTTAIDLWGVGCVFAEMYKRKPILQGNSDMDQMMKIFHLCGPPTVKSMPCAASLPGYEHIKNAHFQRTLESQHSRMGSAGVSLLSQLLLLDPVKRINAHDATQHEYFRVDPLPLKPGEVPKFNDSHELDGKKNRNHRGALPPAPAGGAVGAPNATSRDPWQQRRPEQWNASGGGGNRRPPAGEPRIPQGASNPAAAGTHRDHRPAWSKPQHQQQSLSQPPQPPPGEYPTSLPPRPPPPAGDTRRGNSERHDRERHHRGGSGPPRDARAQADVDTYFPSYGGPTRGWERDRERRREGSRDARNHDRDRDRDRERDRDRDRDRDRERDRSERGDRDRDRGERERDRGRERGYSIGSGNGRDSVGGGLPPPPLSLPMQQGQRGISRERERDIHDRNLYRR</sequence>
<feature type="compositionally biased region" description="Basic and acidic residues" evidence="12">
    <location>
        <begin position="616"/>
        <end position="632"/>
    </location>
</feature>
<proteinExistence type="inferred from homology"/>
<comment type="subcellular location">
    <subcellularLocation>
        <location evidence="1">Nucleus</location>
    </subcellularLocation>
</comment>
<keyword evidence="8" id="KW-0539">Nucleus</keyword>
<feature type="compositionally biased region" description="Pro residues" evidence="12">
    <location>
        <begin position="1"/>
        <end position="13"/>
    </location>
</feature>
<dbReference type="InterPro" id="IPR017441">
    <property type="entry name" value="Protein_kinase_ATP_BS"/>
</dbReference>
<comment type="catalytic activity">
    <reaction evidence="10">
        <text>L-seryl-[protein] + ATP = O-phospho-L-seryl-[protein] + ADP + H(+)</text>
        <dbReference type="Rhea" id="RHEA:17989"/>
        <dbReference type="Rhea" id="RHEA-COMP:9863"/>
        <dbReference type="Rhea" id="RHEA-COMP:11604"/>
        <dbReference type="ChEBI" id="CHEBI:15378"/>
        <dbReference type="ChEBI" id="CHEBI:29999"/>
        <dbReference type="ChEBI" id="CHEBI:30616"/>
        <dbReference type="ChEBI" id="CHEBI:83421"/>
        <dbReference type="ChEBI" id="CHEBI:456216"/>
        <dbReference type="EC" id="2.7.11.22"/>
    </reaction>
</comment>
<reference evidence="14 15" key="1">
    <citation type="submission" date="2019-04" db="EMBL/GenBank/DDBJ databases">
        <title>Comparative genomics and transcriptomics to analyze fruiting body development in filamentous ascomycetes.</title>
        <authorList>
            <consortium name="DOE Joint Genome Institute"/>
            <person name="Lutkenhaus R."/>
            <person name="Traeger S."/>
            <person name="Breuer J."/>
            <person name="Kuo A."/>
            <person name="Lipzen A."/>
            <person name="Pangilinan J."/>
            <person name="Dilworth D."/>
            <person name="Sandor L."/>
            <person name="Poggeler S."/>
            <person name="Barry K."/>
            <person name="Grigoriev I.V."/>
            <person name="Nowrousian M."/>
        </authorList>
    </citation>
    <scope>NUCLEOTIDE SEQUENCE [LARGE SCALE GENOMIC DNA]</scope>
    <source>
        <strain evidence="14 15">CBS 389.68</strain>
    </source>
</reference>
<keyword evidence="3" id="KW-0723">Serine/threonine-protein kinase</keyword>
<dbReference type="SUPFAM" id="SSF56112">
    <property type="entry name" value="Protein kinase-like (PK-like)"/>
    <property type="match status" value="1"/>
</dbReference>
<evidence type="ECO:0000313" key="15">
    <source>
        <dbReference type="Proteomes" id="UP000298138"/>
    </source>
</evidence>
<comment type="catalytic activity">
    <reaction evidence="9">
        <text>L-threonyl-[protein] + ATP = O-phospho-L-threonyl-[protein] + ADP + H(+)</text>
        <dbReference type="Rhea" id="RHEA:46608"/>
        <dbReference type="Rhea" id="RHEA-COMP:11060"/>
        <dbReference type="Rhea" id="RHEA-COMP:11605"/>
        <dbReference type="ChEBI" id="CHEBI:15378"/>
        <dbReference type="ChEBI" id="CHEBI:30013"/>
        <dbReference type="ChEBI" id="CHEBI:30616"/>
        <dbReference type="ChEBI" id="CHEBI:61977"/>
        <dbReference type="ChEBI" id="CHEBI:456216"/>
        <dbReference type="EC" id="2.7.11.22"/>
    </reaction>
</comment>
<dbReference type="AlphaFoldDB" id="A0A4S2N7L9"/>
<dbReference type="Proteomes" id="UP000298138">
    <property type="component" value="Unassembled WGS sequence"/>
</dbReference>
<dbReference type="Gene3D" id="3.30.200.20">
    <property type="entry name" value="Phosphorylase Kinase, domain 1"/>
    <property type="match status" value="1"/>
</dbReference>
<keyword evidence="15" id="KW-1185">Reference proteome</keyword>
<evidence type="ECO:0000256" key="10">
    <source>
        <dbReference type="ARBA" id="ARBA00048367"/>
    </source>
</evidence>
<name>A0A4S2N7L9_9PEZI</name>
<dbReference type="InterPro" id="IPR000719">
    <property type="entry name" value="Prot_kinase_dom"/>
</dbReference>